<dbReference type="Pfam" id="PF00005">
    <property type="entry name" value="ABC_tran"/>
    <property type="match status" value="1"/>
</dbReference>
<dbReference type="PANTHER" id="PTHR24220:SF86">
    <property type="entry name" value="ABC TRANSPORTER ABCH.1"/>
    <property type="match status" value="1"/>
</dbReference>
<dbReference type="GO" id="GO:0022857">
    <property type="term" value="F:transmembrane transporter activity"/>
    <property type="evidence" value="ECO:0007669"/>
    <property type="project" value="TreeGrafter"/>
</dbReference>
<keyword evidence="6" id="KW-1185">Reference proteome</keyword>
<organism evidence="5 6">
    <name type="scientific">Flexivirga caeni</name>
    <dbReference type="NCBI Taxonomy" id="2294115"/>
    <lineage>
        <taxon>Bacteria</taxon>
        <taxon>Bacillati</taxon>
        <taxon>Actinomycetota</taxon>
        <taxon>Actinomycetes</taxon>
        <taxon>Micrococcales</taxon>
        <taxon>Dermacoccaceae</taxon>
        <taxon>Flexivirga</taxon>
    </lineage>
</organism>
<dbReference type="Gene3D" id="3.40.50.300">
    <property type="entry name" value="P-loop containing nucleotide triphosphate hydrolases"/>
    <property type="match status" value="1"/>
</dbReference>
<dbReference type="EMBL" id="RJJQ01000008">
    <property type="protein sequence ID" value="RNI22131.1"/>
    <property type="molecule type" value="Genomic_DNA"/>
</dbReference>
<dbReference type="CDD" id="cd03255">
    <property type="entry name" value="ABC_MJ0796_LolCDE_FtsE"/>
    <property type="match status" value="1"/>
</dbReference>
<reference evidence="5 6" key="1">
    <citation type="submission" date="2018-11" db="EMBL/GenBank/DDBJ databases">
        <title>Draft genome of Simplicispira Flexivirga sp. BO-16.</title>
        <authorList>
            <person name="Im W.T."/>
        </authorList>
    </citation>
    <scope>NUCLEOTIDE SEQUENCE [LARGE SCALE GENOMIC DNA]</scope>
    <source>
        <strain evidence="5 6">BO-16</strain>
    </source>
</reference>
<protein>
    <submittedName>
        <fullName evidence="5">ABC transporter ATP-binding protein</fullName>
    </submittedName>
</protein>
<evidence type="ECO:0000259" key="4">
    <source>
        <dbReference type="PROSITE" id="PS50893"/>
    </source>
</evidence>
<dbReference type="OrthoDB" id="9802264at2"/>
<dbReference type="Proteomes" id="UP000271678">
    <property type="component" value="Unassembled WGS sequence"/>
</dbReference>
<dbReference type="InterPro" id="IPR003439">
    <property type="entry name" value="ABC_transporter-like_ATP-bd"/>
</dbReference>
<dbReference type="GO" id="GO:0005524">
    <property type="term" value="F:ATP binding"/>
    <property type="evidence" value="ECO:0007669"/>
    <property type="project" value="UniProtKB-KW"/>
</dbReference>
<dbReference type="InterPro" id="IPR003593">
    <property type="entry name" value="AAA+_ATPase"/>
</dbReference>
<sequence length="239" mass="25192">MTTTHSMRKPAPAGSRLVIADLCKSYRMGDQSVLTAADDVNLEIAPGTITAITGPSGSGKSTLLHLIGAIDRADSGRILVDDTDITGLRGNALADYRASVGFIFQQFHLVPSLTAFDNVLAPLVSRKTSFDRRSRAQELLAEVGLDGRERALPSHLSGGQQQRVAIARALVNSPGLILADEPTGNLDAANAAGILKLLRRLQEAYGTTILIATHDAAIASRADSIVTVRDGRTTVQAGD</sequence>
<name>A0A3M9M983_9MICO</name>
<dbReference type="GO" id="GO:0005886">
    <property type="term" value="C:plasma membrane"/>
    <property type="evidence" value="ECO:0007669"/>
    <property type="project" value="TreeGrafter"/>
</dbReference>
<dbReference type="PROSITE" id="PS00211">
    <property type="entry name" value="ABC_TRANSPORTER_1"/>
    <property type="match status" value="1"/>
</dbReference>
<dbReference type="InterPro" id="IPR017871">
    <property type="entry name" value="ABC_transporter-like_CS"/>
</dbReference>
<gene>
    <name evidence="5" type="ORF">EFY87_09105</name>
</gene>
<dbReference type="InterPro" id="IPR027417">
    <property type="entry name" value="P-loop_NTPase"/>
</dbReference>
<dbReference type="SMART" id="SM00382">
    <property type="entry name" value="AAA"/>
    <property type="match status" value="1"/>
</dbReference>
<dbReference type="PROSITE" id="PS50893">
    <property type="entry name" value="ABC_TRANSPORTER_2"/>
    <property type="match status" value="1"/>
</dbReference>
<evidence type="ECO:0000313" key="6">
    <source>
        <dbReference type="Proteomes" id="UP000271678"/>
    </source>
</evidence>
<evidence type="ECO:0000313" key="5">
    <source>
        <dbReference type="EMBL" id="RNI22131.1"/>
    </source>
</evidence>
<evidence type="ECO:0000256" key="3">
    <source>
        <dbReference type="ARBA" id="ARBA00022840"/>
    </source>
</evidence>
<dbReference type="FunFam" id="3.40.50.300:FF:000032">
    <property type="entry name" value="Export ABC transporter ATP-binding protein"/>
    <property type="match status" value="1"/>
</dbReference>
<keyword evidence="1" id="KW-0813">Transport</keyword>
<keyword evidence="3 5" id="KW-0067">ATP-binding</keyword>
<dbReference type="InterPro" id="IPR017911">
    <property type="entry name" value="MacB-like_ATP-bd"/>
</dbReference>
<evidence type="ECO:0000256" key="1">
    <source>
        <dbReference type="ARBA" id="ARBA00022448"/>
    </source>
</evidence>
<evidence type="ECO:0000256" key="2">
    <source>
        <dbReference type="ARBA" id="ARBA00022741"/>
    </source>
</evidence>
<dbReference type="InterPro" id="IPR015854">
    <property type="entry name" value="ABC_transpr_LolD-like"/>
</dbReference>
<keyword evidence="2" id="KW-0547">Nucleotide-binding</keyword>
<comment type="caution">
    <text evidence="5">The sequence shown here is derived from an EMBL/GenBank/DDBJ whole genome shotgun (WGS) entry which is preliminary data.</text>
</comment>
<proteinExistence type="predicted"/>
<dbReference type="AlphaFoldDB" id="A0A3M9M983"/>
<accession>A0A3M9M983</accession>
<feature type="domain" description="ABC transporter" evidence="4">
    <location>
        <begin position="17"/>
        <end position="237"/>
    </location>
</feature>
<dbReference type="PANTHER" id="PTHR24220">
    <property type="entry name" value="IMPORT ATP-BINDING PROTEIN"/>
    <property type="match status" value="1"/>
</dbReference>
<dbReference type="GO" id="GO:0016887">
    <property type="term" value="F:ATP hydrolysis activity"/>
    <property type="evidence" value="ECO:0007669"/>
    <property type="project" value="InterPro"/>
</dbReference>
<dbReference type="GO" id="GO:0098796">
    <property type="term" value="C:membrane protein complex"/>
    <property type="evidence" value="ECO:0007669"/>
    <property type="project" value="UniProtKB-ARBA"/>
</dbReference>
<dbReference type="SUPFAM" id="SSF52540">
    <property type="entry name" value="P-loop containing nucleoside triphosphate hydrolases"/>
    <property type="match status" value="1"/>
</dbReference>
<dbReference type="RefSeq" id="WP_123271172.1">
    <property type="nucleotide sequence ID" value="NZ_RJJQ01000008.1"/>
</dbReference>